<proteinExistence type="predicted"/>
<feature type="compositionally biased region" description="Pro residues" evidence="1">
    <location>
        <begin position="186"/>
        <end position="199"/>
    </location>
</feature>
<dbReference type="Proteomes" id="UP000266841">
    <property type="component" value="Unassembled WGS sequence"/>
</dbReference>
<name>K0RI62_THAOC</name>
<feature type="compositionally biased region" description="Low complexity" evidence="1">
    <location>
        <begin position="210"/>
        <end position="224"/>
    </location>
</feature>
<dbReference type="EMBL" id="AGNL01040659">
    <property type="protein sequence ID" value="EJK51974.1"/>
    <property type="molecule type" value="Genomic_DNA"/>
</dbReference>
<feature type="compositionally biased region" description="Basic and acidic residues" evidence="1">
    <location>
        <begin position="272"/>
        <end position="285"/>
    </location>
</feature>
<feature type="compositionally biased region" description="Polar residues" evidence="1">
    <location>
        <begin position="79"/>
        <end position="94"/>
    </location>
</feature>
<comment type="caution">
    <text evidence="2">The sequence shown here is derived from an EMBL/GenBank/DDBJ whole genome shotgun (WGS) entry which is preliminary data.</text>
</comment>
<feature type="compositionally biased region" description="Gly residues" evidence="1">
    <location>
        <begin position="170"/>
        <end position="183"/>
    </location>
</feature>
<evidence type="ECO:0000313" key="3">
    <source>
        <dbReference type="Proteomes" id="UP000266841"/>
    </source>
</evidence>
<dbReference type="AlphaFoldDB" id="K0RI62"/>
<accession>K0RI62</accession>
<evidence type="ECO:0000313" key="2">
    <source>
        <dbReference type="EMBL" id="EJK51974.1"/>
    </source>
</evidence>
<keyword evidence="3" id="KW-1185">Reference proteome</keyword>
<sequence>MSGGDEYVRPVHRSPTGAPDDASRAMTRRPSDAIPEAASSGGGAPGAAADAARESHRRPGSASALLTSTTSPALSAGSIESSSTKWREASSSVMYTPKGKNGRRARQDRPRSEDAAAARPVIESSDCYASGSTGSRSLGLWDCWAVVGAAMAEPAWDEYLEAAVPLVHGGGEGAGGGPGGNVGGNPEPPPAGIPVPQPPAQGTVDTSRDVLYARGAAALRGVVGPQVQRPPAGRHLQGDRRHVPRHGRGLPEQGGWRPGPGRGGDQDEGPAEADRQAEAEADGVRRGRRGFLPGSGELPLSRELEVQKALRVSRPVLLERPIRRKFEEAHATPAPGEDHRRLHRVHRGQGGKVQRPEPKCPVPQGDRRQDREPIQGPEEESEQCE</sequence>
<feature type="compositionally biased region" description="Low complexity" evidence="1">
    <location>
        <begin position="60"/>
        <end position="78"/>
    </location>
</feature>
<feature type="compositionally biased region" description="Basic and acidic residues" evidence="1">
    <location>
        <begin position="105"/>
        <end position="116"/>
    </location>
</feature>
<protein>
    <submittedName>
        <fullName evidence="2">Uncharacterized protein</fullName>
    </submittedName>
</protein>
<reference evidence="2 3" key="1">
    <citation type="journal article" date="2012" name="Genome Biol.">
        <title>Genome and low-iron response of an oceanic diatom adapted to chronic iron limitation.</title>
        <authorList>
            <person name="Lommer M."/>
            <person name="Specht M."/>
            <person name="Roy A.S."/>
            <person name="Kraemer L."/>
            <person name="Andreson R."/>
            <person name="Gutowska M.A."/>
            <person name="Wolf J."/>
            <person name="Bergner S.V."/>
            <person name="Schilhabel M.B."/>
            <person name="Klostermeier U.C."/>
            <person name="Beiko R.G."/>
            <person name="Rosenstiel P."/>
            <person name="Hippler M."/>
            <person name="Laroche J."/>
        </authorList>
    </citation>
    <scope>NUCLEOTIDE SEQUENCE [LARGE SCALE GENOMIC DNA]</scope>
    <source>
        <strain evidence="2 3">CCMP1005</strain>
    </source>
</reference>
<feature type="compositionally biased region" description="Basic and acidic residues" evidence="1">
    <location>
        <begin position="320"/>
        <end position="340"/>
    </location>
</feature>
<feature type="region of interest" description="Disordered" evidence="1">
    <location>
        <begin position="1"/>
        <end position="133"/>
    </location>
</feature>
<feature type="region of interest" description="Disordered" evidence="1">
    <location>
        <begin position="170"/>
        <end position="301"/>
    </location>
</feature>
<feature type="region of interest" description="Disordered" evidence="1">
    <location>
        <begin position="320"/>
        <end position="385"/>
    </location>
</feature>
<evidence type="ECO:0000256" key="1">
    <source>
        <dbReference type="SAM" id="MobiDB-lite"/>
    </source>
</evidence>
<gene>
    <name evidence="2" type="ORF">THAOC_28802</name>
</gene>
<organism evidence="2 3">
    <name type="scientific">Thalassiosira oceanica</name>
    <name type="common">Marine diatom</name>
    <dbReference type="NCBI Taxonomy" id="159749"/>
    <lineage>
        <taxon>Eukaryota</taxon>
        <taxon>Sar</taxon>
        <taxon>Stramenopiles</taxon>
        <taxon>Ochrophyta</taxon>
        <taxon>Bacillariophyta</taxon>
        <taxon>Coscinodiscophyceae</taxon>
        <taxon>Thalassiosirophycidae</taxon>
        <taxon>Thalassiosirales</taxon>
        <taxon>Thalassiosiraceae</taxon>
        <taxon>Thalassiosira</taxon>
    </lineage>
</organism>